<name>A0A0F9DWN2_9ZZZZ</name>
<evidence type="ECO:0000313" key="1">
    <source>
        <dbReference type="EMBL" id="KKL66243.1"/>
    </source>
</evidence>
<comment type="caution">
    <text evidence="1">The sequence shown here is derived from an EMBL/GenBank/DDBJ whole genome shotgun (WGS) entry which is preliminary data.</text>
</comment>
<proteinExistence type="predicted"/>
<dbReference type="AlphaFoldDB" id="A0A0F9DWN2"/>
<reference evidence="1" key="1">
    <citation type="journal article" date="2015" name="Nature">
        <title>Complex archaea that bridge the gap between prokaryotes and eukaryotes.</title>
        <authorList>
            <person name="Spang A."/>
            <person name="Saw J.H."/>
            <person name="Jorgensen S.L."/>
            <person name="Zaremba-Niedzwiedzka K."/>
            <person name="Martijn J."/>
            <person name="Lind A.E."/>
            <person name="van Eijk R."/>
            <person name="Schleper C."/>
            <person name="Guy L."/>
            <person name="Ettema T.J."/>
        </authorList>
    </citation>
    <scope>NUCLEOTIDE SEQUENCE</scope>
</reference>
<organism evidence="1">
    <name type="scientific">marine sediment metagenome</name>
    <dbReference type="NCBI Taxonomy" id="412755"/>
    <lineage>
        <taxon>unclassified sequences</taxon>
        <taxon>metagenomes</taxon>
        <taxon>ecological metagenomes</taxon>
    </lineage>
</organism>
<sequence>MKHQVYVECGCCGSYHREEYRGDCRNDDERFIFDELLASGVDNALLIDLEGQMIHNENQTEFVVNGIHIEIVEVDTLGFDIYIDGVDDPINLGDIAYFDKWPTWRDFVPYLRA</sequence>
<accession>A0A0F9DWN2</accession>
<dbReference type="EMBL" id="LAZR01027270">
    <property type="protein sequence ID" value="KKL66243.1"/>
    <property type="molecule type" value="Genomic_DNA"/>
</dbReference>
<gene>
    <name evidence="1" type="ORF">LCGC14_2146900</name>
</gene>
<protein>
    <submittedName>
        <fullName evidence="1">Uncharacterized protein</fullName>
    </submittedName>
</protein>